<reference evidence="2 3" key="1">
    <citation type="submission" date="2020-12" db="EMBL/GenBank/DDBJ databases">
        <title>Vagococcus allomyrinae sp. nov. and Enterococcus lavae sp. nov., isolated from the larvae of Allomyrina dichotoma.</title>
        <authorList>
            <person name="Lee S.D."/>
        </authorList>
    </citation>
    <scope>NUCLEOTIDE SEQUENCE [LARGE SCALE GENOMIC DNA]</scope>
    <source>
        <strain evidence="2 3">BWM-S5</strain>
    </source>
</reference>
<name>A0ABS4CLJ2_9ENTE</name>
<keyword evidence="3" id="KW-1185">Reference proteome</keyword>
<feature type="transmembrane region" description="Helical" evidence="1">
    <location>
        <begin position="7"/>
        <end position="25"/>
    </location>
</feature>
<sequence length="155" mass="17416">MVRFKKAALLLAGVVLSVVVIFLFYRKNEKIELGVDEANKVVISISNGSVLNFEDREAAITDKQAINQIIEGVNDLNHSSVKRVERIDLVGGTNYSVSFFKDELLLKICNVYGNFVTLGNTEENQIIYEVEDWERVSSLQELLNETVVSSENSNE</sequence>
<gene>
    <name evidence="2" type="ORF">I6N96_13535</name>
</gene>
<keyword evidence="1" id="KW-0472">Membrane</keyword>
<keyword evidence="1" id="KW-0812">Transmembrane</keyword>
<evidence type="ECO:0000256" key="1">
    <source>
        <dbReference type="SAM" id="Phobius"/>
    </source>
</evidence>
<evidence type="ECO:0000313" key="3">
    <source>
        <dbReference type="Proteomes" id="UP000673375"/>
    </source>
</evidence>
<protein>
    <submittedName>
        <fullName evidence="2">Uncharacterized protein</fullName>
    </submittedName>
</protein>
<organism evidence="2 3">
    <name type="scientific">Enterococcus larvae</name>
    <dbReference type="NCBI Taxonomy" id="2794352"/>
    <lineage>
        <taxon>Bacteria</taxon>
        <taxon>Bacillati</taxon>
        <taxon>Bacillota</taxon>
        <taxon>Bacilli</taxon>
        <taxon>Lactobacillales</taxon>
        <taxon>Enterococcaceae</taxon>
        <taxon>Enterococcus</taxon>
    </lineage>
</organism>
<accession>A0ABS4CLJ2</accession>
<dbReference type="RefSeq" id="WP_209558086.1">
    <property type="nucleotide sequence ID" value="NZ_JAEDXU010000007.1"/>
</dbReference>
<keyword evidence="1" id="KW-1133">Transmembrane helix</keyword>
<dbReference type="EMBL" id="JAEDXU010000007">
    <property type="protein sequence ID" value="MBP1047300.1"/>
    <property type="molecule type" value="Genomic_DNA"/>
</dbReference>
<proteinExistence type="predicted"/>
<evidence type="ECO:0000313" key="2">
    <source>
        <dbReference type="EMBL" id="MBP1047300.1"/>
    </source>
</evidence>
<comment type="caution">
    <text evidence="2">The sequence shown here is derived from an EMBL/GenBank/DDBJ whole genome shotgun (WGS) entry which is preliminary data.</text>
</comment>
<dbReference type="Proteomes" id="UP000673375">
    <property type="component" value="Unassembled WGS sequence"/>
</dbReference>